<dbReference type="RefSeq" id="WP_344525673.1">
    <property type="nucleotide sequence ID" value="NZ_BAAAUG010000118.1"/>
</dbReference>
<dbReference type="InterPro" id="IPR016024">
    <property type="entry name" value="ARM-type_fold"/>
</dbReference>
<dbReference type="Gene3D" id="2.130.10.10">
    <property type="entry name" value="YVTN repeat-like/Quinoprotein amine dehydrogenase"/>
    <property type="match status" value="1"/>
</dbReference>
<dbReference type="InterPro" id="IPR036322">
    <property type="entry name" value="WD40_repeat_dom_sf"/>
</dbReference>
<proteinExistence type="predicted"/>
<dbReference type="SUPFAM" id="SSF50978">
    <property type="entry name" value="WD40 repeat-like"/>
    <property type="match status" value="1"/>
</dbReference>
<dbReference type="InterPro" id="IPR015943">
    <property type="entry name" value="WD40/YVTN_repeat-like_dom_sf"/>
</dbReference>
<evidence type="ECO:0000313" key="1">
    <source>
        <dbReference type="EMBL" id="GAA3129243.1"/>
    </source>
</evidence>
<organism evidence="1 2">
    <name type="scientific">Streptomyces rectiviolaceus</name>
    <dbReference type="NCBI Taxonomy" id="332591"/>
    <lineage>
        <taxon>Bacteria</taxon>
        <taxon>Bacillati</taxon>
        <taxon>Actinomycetota</taxon>
        <taxon>Actinomycetes</taxon>
        <taxon>Kitasatosporales</taxon>
        <taxon>Streptomycetaceae</taxon>
        <taxon>Streptomyces</taxon>
    </lineage>
</organism>
<gene>
    <name evidence="1" type="ORF">GCM10010449_58060</name>
</gene>
<name>A0ABP6N235_9ACTN</name>
<protein>
    <submittedName>
        <fullName evidence="1">Uncharacterized protein</fullName>
    </submittedName>
</protein>
<dbReference type="SUPFAM" id="SSF48371">
    <property type="entry name" value="ARM repeat"/>
    <property type="match status" value="1"/>
</dbReference>
<dbReference type="Pfam" id="PF00400">
    <property type="entry name" value="WD40"/>
    <property type="match status" value="1"/>
</dbReference>
<reference evidence="2" key="1">
    <citation type="journal article" date="2019" name="Int. J. Syst. Evol. Microbiol.">
        <title>The Global Catalogue of Microorganisms (GCM) 10K type strain sequencing project: providing services to taxonomists for standard genome sequencing and annotation.</title>
        <authorList>
            <consortium name="The Broad Institute Genomics Platform"/>
            <consortium name="The Broad Institute Genome Sequencing Center for Infectious Disease"/>
            <person name="Wu L."/>
            <person name="Ma J."/>
        </authorList>
    </citation>
    <scope>NUCLEOTIDE SEQUENCE [LARGE SCALE GENOMIC DNA]</scope>
    <source>
        <strain evidence="2">JCM 9092</strain>
    </source>
</reference>
<evidence type="ECO:0000313" key="2">
    <source>
        <dbReference type="Proteomes" id="UP001501637"/>
    </source>
</evidence>
<dbReference type="Gene3D" id="1.25.10.10">
    <property type="entry name" value="Leucine-rich Repeat Variant"/>
    <property type="match status" value="1"/>
</dbReference>
<comment type="caution">
    <text evidence="1">The sequence shown here is derived from an EMBL/GenBank/DDBJ whole genome shotgun (WGS) entry which is preliminary data.</text>
</comment>
<sequence>MTHEIIDYGQFADRLERQQGRSRWSLLDEVQREWGYEDPGGEPSHSRWGGENKDHGVDWDLPVPQALNEWWDSPLNSFAFNPRLYWVHTQWPPKISELALDPADAGSGLVGPDDDTRVCVFMSEYHYAHEWGYLAADAELPDPRVLVSVGGEWVVQSRTLSEFLMQLAFERMPAHYGWTLRFGRDTVDADPEVVRRLEASYRELGLLPWQEMGTDALSYGAPDAVIRHGRGPGADFKIVINARTRDALLDVARTLGLEWTDKDIRPPAEVPVPLEELGPVSLSTGDAEPRGRWTVLTREYPQPPVVAGAAAALVETPGALRAVASLQGPTLLVAGDTEGCVHVRETDDEDPETITLALHRAPVTSVTCLELASGTRLVLSGDAQGVIRYWSTRRKPLRAPFARRSTPVTSLAAAVLPTGPALAAAWADGLVRVWDLASDALANLRLGTGIKFLGLDADDSVGTDGTHATLRVTDADSTAALRLDLAKLWLHRDLQLRLESVDWGSLWTARGPGHMIPELIGKVTSDDKKTAMDAVHDLYRLLVSKEAASTAAVPAIPFLVELMTDPDNRARSTLLLLIADLADVHQARGGRGDAQLAAVREALPVLRYLHDDPEGPIRWAANELEQNCAAR</sequence>
<dbReference type="InterPro" id="IPR011989">
    <property type="entry name" value="ARM-like"/>
</dbReference>
<dbReference type="EMBL" id="BAAAUG010000118">
    <property type="protein sequence ID" value="GAA3129243.1"/>
    <property type="molecule type" value="Genomic_DNA"/>
</dbReference>
<dbReference type="InterPro" id="IPR001680">
    <property type="entry name" value="WD40_rpt"/>
</dbReference>
<keyword evidence="2" id="KW-1185">Reference proteome</keyword>
<dbReference type="Proteomes" id="UP001501637">
    <property type="component" value="Unassembled WGS sequence"/>
</dbReference>
<accession>A0ABP6N235</accession>
<dbReference type="SMART" id="SM00320">
    <property type="entry name" value="WD40"/>
    <property type="match status" value="2"/>
</dbReference>